<comment type="caution">
    <text evidence="11">The sequence shown here is derived from an EMBL/GenBank/DDBJ whole genome shotgun (WGS) entry which is preliminary data.</text>
</comment>
<dbReference type="RefSeq" id="WP_111408424.1">
    <property type="nucleotide sequence ID" value="NZ_QKXH01000001.1"/>
</dbReference>
<dbReference type="InterPro" id="IPR013856">
    <property type="entry name" value="Peptidase_M4_domain"/>
</dbReference>
<feature type="chain" id="PRO_5016158497" evidence="9">
    <location>
        <begin position="23"/>
        <end position="1167"/>
    </location>
</feature>
<feature type="domain" description="Fibronectin type-III" evidence="10">
    <location>
        <begin position="604"/>
        <end position="689"/>
    </location>
</feature>
<dbReference type="Pfam" id="PF20009">
    <property type="entry name" value="GEVED"/>
    <property type="match status" value="2"/>
</dbReference>
<evidence type="ECO:0000256" key="5">
    <source>
        <dbReference type="ARBA" id="ARBA00022801"/>
    </source>
</evidence>
<dbReference type="Pfam" id="PF01447">
    <property type="entry name" value="Peptidase_M4"/>
    <property type="match status" value="1"/>
</dbReference>
<feature type="signal peptide" evidence="9">
    <location>
        <begin position="1"/>
        <end position="22"/>
    </location>
</feature>
<dbReference type="OrthoDB" id="291295at2"/>
<dbReference type="PANTHER" id="PTHR33794">
    <property type="entry name" value="BACILLOLYSIN"/>
    <property type="match status" value="1"/>
</dbReference>
<dbReference type="EMBL" id="QKXH01000001">
    <property type="protein sequence ID" value="PZX95356.1"/>
    <property type="molecule type" value="Genomic_DNA"/>
</dbReference>
<dbReference type="GO" id="GO:0004222">
    <property type="term" value="F:metalloendopeptidase activity"/>
    <property type="evidence" value="ECO:0007669"/>
    <property type="project" value="InterPro"/>
</dbReference>
<dbReference type="Pfam" id="PF00041">
    <property type="entry name" value="fn3"/>
    <property type="match status" value="2"/>
</dbReference>
<evidence type="ECO:0000313" key="12">
    <source>
        <dbReference type="Proteomes" id="UP000249177"/>
    </source>
</evidence>
<comment type="similarity">
    <text evidence="1">Belongs to the peptidase M4 family.</text>
</comment>
<keyword evidence="4 9" id="KW-0732">Signal</keyword>
<dbReference type="InterPro" id="IPR003961">
    <property type="entry name" value="FN3_dom"/>
</dbReference>
<dbReference type="PRINTS" id="PR00730">
    <property type="entry name" value="THERMOLYSIN"/>
</dbReference>
<dbReference type="Gene3D" id="2.60.40.10">
    <property type="entry name" value="Immunoglobulins"/>
    <property type="match status" value="2"/>
</dbReference>
<evidence type="ECO:0000256" key="6">
    <source>
        <dbReference type="ARBA" id="ARBA00022833"/>
    </source>
</evidence>
<dbReference type="Pfam" id="PF02868">
    <property type="entry name" value="Peptidase_M4_C"/>
    <property type="match status" value="1"/>
</dbReference>
<dbReference type="InterPro" id="IPR026444">
    <property type="entry name" value="Secre_tail"/>
</dbReference>
<feature type="active site" evidence="8">
    <location>
        <position position="404"/>
    </location>
</feature>
<keyword evidence="7" id="KW-0482">Metalloprotease</keyword>
<keyword evidence="5" id="KW-0378">Hydrolase</keyword>
<protein>
    <submittedName>
        <fullName evidence="11">Peptidase M4</fullName>
    </submittedName>
</protein>
<keyword evidence="2" id="KW-0645">Protease</keyword>
<dbReference type="SUPFAM" id="SSF55486">
    <property type="entry name" value="Metalloproteases ('zincins'), catalytic domain"/>
    <property type="match status" value="1"/>
</dbReference>
<dbReference type="InterPro" id="IPR050728">
    <property type="entry name" value="Zinc_Metalloprotease_M4"/>
</dbReference>
<evidence type="ECO:0000256" key="8">
    <source>
        <dbReference type="PIRSR" id="PIRSR623612-1"/>
    </source>
</evidence>
<dbReference type="CDD" id="cd09597">
    <property type="entry name" value="M4_TLP"/>
    <property type="match status" value="1"/>
</dbReference>
<name>A0A2W7U1D7_9FLAO</name>
<proteinExistence type="inferred from homology"/>
<evidence type="ECO:0000259" key="10">
    <source>
        <dbReference type="PROSITE" id="PS50853"/>
    </source>
</evidence>
<dbReference type="Gene3D" id="3.10.170.10">
    <property type="match status" value="1"/>
</dbReference>
<keyword evidence="3" id="KW-0479">Metal-binding</keyword>
<feature type="active site" description="Proton donor" evidence="8">
    <location>
        <position position="500"/>
    </location>
</feature>
<evidence type="ECO:0000256" key="7">
    <source>
        <dbReference type="ARBA" id="ARBA00023049"/>
    </source>
</evidence>
<dbReference type="PROSITE" id="PS50853">
    <property type="entry name" value="FN3"/>
    <property type="match status" value="2"/>
</dbReference>
<evidence type="ECO:0000256" key="1">
    <source>
        <dbReference type="ARBA" id="ARBA00009388"/>
    </source>
</evidence>
<dbReference type="InterPro" id="IPR027268">
    <property type="entry name" value="Peptidase_M4/M1_CTD_sf"/>
</dbReference>
<dbReference type="InterPro" id="IPR013783">
    <property type="entry name" value="Ig-like_fold"/>
</dbReference>
<dbReference type="PANTHER" id="PTHR33794:SF1">
    <property type="entry name" value="BACILLOLYSIN"/>
    <property type="match status" value="1"/>
</dbReference>
<dbReference type="GO" id="GO:0006508">
    <property type="term" value="P:proteolysis"/>
    <property type="evidence" value="ECO:0007669"/>
    <property type="project" value="UniProtKB-KW"/>
</dbReference>
<dbReference type="NCBIfam" id="TIGR04183">
    <property type="entry name" value="Por_Secre_tail"/>
    <property type="match status" value="1"/>
</dbReference>
<dbReference type="GO" id="GO:0046872">
    <property type="term" value="F:metal ion binding"/>
    <property type="evidence" value="ECO:0007669"/>
    <property type="project" value="UniProtKB-KW"/>
</dbReference>
<dbReference type="Pfam" id="PF18962">
    <property type="entry name" value="Por_Secre_tail"/>
    <property type="match status" value="1"/>
</dbReference>
<organism evidence="11 12">
    <name type="scientific">Flavobacterium aquariorum</name>
    <dbReference type="NCBI Taxonomy" id="2217670"/>
    <lineage>
        <taxon>Bacteria</taxon>
        <taxon>Pseudomonadati</taxon>
        <taxon>Bacteroidota</taxon>
        <taxon>Flavobacteriia</taxon>
        <taxon>Flavobacteriales</taxon>
        <taxon>Flavobacteriaceae</taxon>
        <taxon>Flavobacterium</taxon>
    </lineage>
</organism>
<dbReference type="Gene3D" id="3.10.450.490">
    <property type="match status" value="1"/>
</dbReference>
<dbReference type="Gene3D" id="1.10.390.10">
    <property type="entry name" value="Neutral Protease Domain 2"/>
    <property type="match status" value="1"/>
</dbReference>
<keyword evidence="12" id="KW-1185">Reference proteome</keyword>
<evidence type="ECO:0000256" key="9">
    <source>
        <dbReference type="SAM" id="SignalP"/>
    </source>
</evidence>
<sequence>MKRKLQKIIALTVVTSMFSLSAFSQKTDKRISQKNLSENGSPSLISFNEKSDYKRSDYKKALKEQLNLDETQSYSRIKTESDRDGFTHEKFQLYHQGIKVEFATYSLHSKNEKLASMSGEYYTIKKVNTKPSLSPEAAFEKALLQIGAKTYLWENQADAAAMNYTKPKGELVLLPSMEDQGQKRTKDNVRLAYKFDIYATNPISRGDIYIDANTGQTLFYNTTIKHLGEYSHGKSGTSTEKNVKLNDNSNIAMVAANAATRYSGTQTIQTTLSGSSYILSDATRGNGVQTYNSARTATYPTTNFTDADNNWTATEFNNTNKDNGALDAHWGAEMTYDYWSTVHGRNSYDNAGAKIKSYVHYNLIAAGYPDNNNAFWNGSVMTYGDGSGTGGFDILTAMDVAGHEIGHAVCTYTANLAYQKESGAMNEAFSDIWGACIEYRAAPTKSTWLIGEDIERRTGHLSLRSMSNPKTEGQPDTYGGTNWYNINCTPSSSNDQCGVHRNSGVLNHWFYILSLGKSGTNDIGSSYNVTGITIDKAAKIAYRLESVYLSANSTYANARTYGIQAATDLYGAGSAEVIATTNAFYAVGVGAAYSGSSDTTAPTAPTNLAAAGTTSTTTNLSWTAATDNVAVTGYNVYNGTTLVTTVTGLTYTVTGLTASTAYTFTVKAKDAAGNLSPDSNAVSITTGAATATYCASKGNSVTDEYIGKVQLGTINNTSTGGTGYSDFTSISTNLTKGSASTITITPTWTGTAYAEGYAVWIDLNDDKDFADAGELVWSKAASTTTPATGSFTVPTSATASTTRMRVSMKYNGIPTSCEAISYGEVEDYTVTLVTGTADTQAPTAPTNLAASGTASTTTNLSWTAATDNVGVTGYDVYQGTVLKSTVTGTTYAVTGLTASTAYTFYVVAKDAAGNVSASSNVANVTTTGTAITYCTSKGNSVADEFIDNVAIGGIANTTVGNAGYGDFTNLTGNLPYGSNTIVLSVGFSGSAYTEYWRVWIDFNKNGSFETSEQMVAGSSSLSTNLSYTFTVPTTALAGTTRMRVSMKYNAASTACETFSYGEVEDYTVNIGGTTITGLTANTSTSELGDENNIFDCSIYPNPTSNSINIKMGDSRKTSYRILNYLGQQVDAGKLSENDINVSKLSTGTYFVEVNDGQKTMTKILIKK</sequence>
<keyword evidence="6" id="KW-0862">Zinc</keyword>
<evidence type="ECO:0000313" key="11">
    <source>
        <dbReference type="EMBL" id="PZX95356.1"/>
    </source>
</evidence>
<evidence type="ECO:0000256" key="2">
    <source>
        <dbReference type="ARBA" id="ARBA00022670"/>
    </source>
</evidence>
<dbReference type="Pfam" id="PF07504">
    <property type="entry name" value="FTP"/>
    <property type="match status" value="1"/>
</dbReference>
<accession>A0A2W7U1D7</accession>
<reference evidence="11 12" key="1">
    <citation type="submission" date="2018-06" db="EMBL/GenBank/DDBJ databases">
        <title>Flavobacterium sp IMCC34762, genome.</title>
        <authorList>
            <person name="Joung Y."/>
            <person name="Cho J."/>
            <person name="Song J."/>
        </authorList>
    </citation>
    <scope>NUCLEOTIDE SEQUENCE [LARGE SCALE GENOMIC DNA]</scope>
    <source>
        <strain evidence="11 12">IMCC34762</strain>
    </source>
</reference>
<dbReference type="InterPro" id="IPR023612">
    <property type="entry name" value="Peptidase_M4"/>
</dbReference>
<gene>
    <name evidence="11" type="ORF">DOS84_01985</name>
</gene>
<feature type="domain" description="Fibronectin type-III" evidence="10">
    <location>
        <begin position="844"/>
        <end position="929"/>
    </location>
</feature>
<dbReference type="Proteomes" id="UP000249177">
    <property type="component" value="Unassembled WGS sequence"/>
</dbReference>
<dbReference type="InterPro" id="IPR036116">
    <property type="entry name" value="FN3_sf"/>
</dbReference>
<dbReference type="AlphaFoldDB" id="A0A2W7U1D7"/>
<dbReference type="SMART" id="SM00060">
    <property type="entry name" value="FN3"/>
    <property type="match status" value="2"/>
</dbReference>
<dbReference type="InterPro" id="IPR011096">
    <property type="entry name" value="FTP_domain"/>
</dbReference>
<dbReference type="CDD" id="cd00063">
    <property type="entry name" value="FN3"/>
    <property type="match status" value="2"/>
</dbReference>
<evidence type="ECO:0000256" key="3">
    <source>
        <dbReference type="ARBA" id="ARBA00022723"/>
    </source>
</evidence>
<evidence type="ECO:0000256" key="4">
    <source>
        <dbReference type="ARBA" id="ARBA00022729"/>
    </source>
</evidence>
<dbReference type="InterPro" id="IPR045474">
    <property type="entry name" value="GEVED"/>
</dbReference>
<dbReference type="SUPFAM" id="SSF49265">
    <property type="entry name" value="Fibronectin type III"/>
    <property type="match status" value="1"/>
</dbReference>
<dbReference type="InterPro" id="IPR001570">
    <property type="entry name" value="Peptidase_M4_C_domain"/>
</dbReference>